<protein>
    <submittedName>
        <fullName evidence="6">Pyroglutamyl-peptidase 1</fullName>
    </submittedName>
</protein>
<dbReference type="PANTHER" id="PTHR23402:SF1">
    <property type="entry name" value="PYROGLUTAMYL-PEPTIDASE I"/>
    <property type="match status" value="1"/>
</dbReference>
<keyword evidence="7" id="KW-1185">Reference proteome</keyword>
<dbReference type="Proteomes" id="UP000036403">
    <property type="component" value="Unassembled WGS sequence"/>
</dbReference>
<dbReference type="PANTHER" id="PTHR23402">
    <property type="entry name" value="PROTEASE FAMILY C15 PYROGLUTAMYL-PEPTIDASE I-RELATED"/>
    <property type="match status" value="1"/>
</dbReference>
<evidence type="ECO:0000256" key="3">
    <source>
        <dbReference type="ARBA" id="ARBA00022670"/>
    </source>
</evidence>
<dbReference type="PRINTS" id="PR00706">
    <property type="entry name" value="PYROGLUPTASE"/>
</dbReference>
<keyword evidence="2" id="KW-0963">Cytoplasm</keyword>
<gene>
    <name evidence="6" type="ORF">RF55_4186</name>
</gene>
<evidence type="ECO:0000313" key="6">
    <source>
        <dbReference type="EMBL" id="KMQ95592.1"/>
    </source>
</evidence>
<organism evidence="6 7">
    <name type="scientific">Lasius niger</name>
    <name type="common">Black garden ant</name>
    <dbReference type="NCBI Taxonomy" id="67767"/>
    <lineage>
        <taxon>Eukaryota</taxon>
        <taxon>Metazoa</taxon>
        <taxon>Ecdysozoa</taxon>
        <taxon>Arthropoda</taxon>
        <taxon>Hexapoda</taxon>
        <taxon>Insecta</taxon>
        <taxon>Pterygota</taxon>
        <taxon>Neoptera</taxon>
        <taxon>Endopterygota</taxon>
        <taxon>Hymenoptera</taxon>
        <taxon>Apocrita</taxon>
        <taxon>Aculeata</taxon>
        <taxon>Formicoidea</taxon>
        <taxon>Formicidae</taxon>
        <taxon>Formicinae</taxon>
        <taxon>Lasius</taxon>
        <taxon>Lasius</taxon>
    </lineage>
</organism>
<evidence type="ECO:0000313" key="7">
    <source>
        <dbReference type="Proteomes" id="UP000036403"/>
    </source>
</evidence>
<dbReference type="InterPro" id="IPR016125">
    <property type="entry name" value="Peptidase_C15-like"/>
</dbReference>
<dbReference type="InterPro" id="IPR036440">
    <property type="entry name" value="Peptidase_C15-like_sf"/>
</dbReference>
<keyword evidence="5" id="KW-0788">Thiol protease</keyword>
<dbReference type="PIRSF" id="PIRSF015592">
    <property type="entry name" value="Prld-crbxl_pptds"/>
    <property type="match status" value="1"/>
</dbReference>
<comment type="caution">
    <text evidence="6">The sequence shown here is derived from an EMBL/GenBank/DDBJ whole genome shotgun (WGS) entry which is preliminary data.</text>
</comment>
<proteinExistence type="inferred from homology"/>
<name>A0A0J7KYK1_LASNI</name>
<evidence type="ECO:0000256" key="4">
    <source>
        <dbReference type="ARBA" id="ARBA00022801"/>
    </source>
</evidence>
<dbReference type="PaxDb" id="67767-A0A0J7KYK1"/>
<dbReference type="AlphaFoldDB" id="A0A0J7KYK1"/>
<evidence type="ECO:0000256" key="2">
    <source>
        <dbReference type="ARBA" id="ARBA00022490"/>
    </source>
</evidence>
<dbReference type="Pfam" id="PF01470">
    <property type="entry name" value="Peptidase_C15"/>
    <property type="match status" value="1"/>
</dbReference>
<dbReference type="InterPro" id="IPR000816">
    <property type="entry name" value="Peptidase_C15"/>
</dbReference>
<dbReference type="OrthoDB" id="407146at2759"/>
<evidence type="ECO:0000256" key="5">
    <source>
        <dbReference type="ARBA" id="ARBA00022807"/>
    </source>
</evidence>
<dbReference type="Gene3D" id="3.40.630.20">
    <property type="entry name" value="Peptidase C15, pyroglutamyl peptidase I-like"/>
    <property type="match status" value="1"/>
</dbReference>
<comment type="similarity">
    <text evidence="1">Belongs to the peptidase C15 family.</text>
</comment>
<reference evidence="6 7" key="1">
    <citation type="submission" date="2015-04" db="EMBL/GenBank/DDBJ databases">
        <title>Lasius niger genome sequencing.</title>
        <authorList>
            <person name="Konorov E.A."/>
            <person name="Nikitin M.A."/>
            <person name="Kirill M.V."/>
            <person name="Chang P."/>
        </authorList>
    </citation>
    <scope>NUCLEOTIDE SEQUENCE [LARGE SCALE GENOMIC DNA]</scope>
    <source>
        <tissue evidence="6">Whole</tissue>
    </source>
</reference>
<evidence type="ECO:0000256" key="1">
    <source>
        <dbReference type="ARBA" id="ARBA00006641"/>
    </source>
</evidence>
<sequence>MGADPECTILVTGFGPFDKHVVNASWEAVKELQKLWIDSKEFSDIELITKEIPVSYSYVSTQIPQLWKKHNPTIVLHVGVSHKAESLTIECHARSNGYDRFDVDKKCPNETSIECNVLKTGIDVKELCDNVNKNCEKHECGACLSYDAGRYLCEYIFYQSLAVESTKTLFVHVPDFDKYSSTQTAKGLYDILCYLIRNLKYS</sequence>
<dbReference type="SUPFAM" id="SSF53182">
    <property type="entry name" value="Pyrrolidone carboxyl peptidase (pyroglutamate aminopeptidase)"/>
    <property type="match status" value="1"/>
</dbReference>
<accession>A0A0J7KYK1</accession>
<keyword evidence="4" id="KW-0378">Hydrolase</keyword>
<dbReference type="CDD" id="cd00501">
    <property type="entry name" value="Peptidase_C15"/>
    <property type="match status" value="1"/>
</dbReference>
<dbReference type="GO" id="GO:0006508">
    <property type="term" value="P:proteolysis"/>
    <property type="evidence" value="ECO:0007669"/>
    <property type="project" value="UniProtKB-KW"/>
</dbReference>
<dbReference type="GO" id="GO:0005829">
    <property type="term" value="C:cytosol"/>
    <property type="evidence" value="ECO:0007669"/>
    <property type="project" value="InterPro"/>
</dbReference>
<keyword evidence="3" id="KW-0645">Protease</keyword>
<dbReference type="GO" id="GO:0016920">
    <property type="term" value="F:pyroglutamyl-peptidase activity"/>
    <property type="evidence" value="ECO:0007669"/>
    <property type="project" value="InterPro"/>
</dbReference>
<dbReference type="EMBL" id="LBMM01001895">
    <property type="protein sequence ID" value="KMQ95592.1"/>
    <property type="molecule type" value="Genomic_DNA"/>
</dbReference>